<name>A0A8J7IFJ3_9RHOB</name>
<evidence type="ECO:0000256" key="7">
    <source>
        <dbReference type="RuleBase" id="RU364069"/>
    </source>
</evidence>
<evidence type="ECO:0000256" key="6">
    <source>
        <dbReference type="PIRSR" id="PIRSR600888-3"/>
    </source>
</evidence>
<evidence type="ECO:0000256" key="5">
    <source>
        <dbReference type="PIRSR" id="PIRSR600888-1"/>
    </source>
</evidence>
<evidence type="ECO:0000256" key="2">
    <source>
        <dbReference type="ARBA" id="ARBA00001997"/>
    </source>
</evidence>
<keyword evidence="9" id="KW-1185">Reference proteome</keyword>
<reference evidence="8" key="1">
    <citation type="submission" date="2020-10" db="EMBL/GenBank/DDBJ databases">
        <title>Paenihalocynthiibacter styelae gen. nov., sp. nov., isolated from stalked sea squirt Styela clava.</title>
        <authorList>
            <person name="Kim Y.-O."/>
            <person name="Yoon J.-H."/>
        </authorList>
    </citation>
    <scope>NUCLEOTIDE SEQUENCE</scope>
    <source>
        <strain evidence="8">MYP1-1</strain>
    </source>
</reference>
<dbReference type="Proteomes" id="UP000640583">
    <property type="component" value="Unassembled WGS sequence"/>
</dbReference>
<dbReference type="AlphaFoldDB" id="A0A8J7IFJ3"/>
<dbReference type="UniPathway" id="UPA00124"/>
<dbReference type="EC" id="5.1.3.13" evidence="3 7"/>
<dbReference type="SUPFAM" id="SSF51182">
    <property type="entry name" value="RmlC-like cupins"/>
    <property type="match status" value="1"/>
</dbReference>
<gene>
    <name evidence="8" type="primary">rfbC</name>
    <name evidence="8" type="ORF">H1D41_15620</name>
</gene>
<feature type="active site" description="Proton acceptor" evidence="5">
    <location>
        <position position="62"/>
    </location>
</feature>
<dbReference type="PANTHER" id="PTHR21047">
    <property type="entry name" value="DTDP-6-DEOXY-D-GLUCOSE-3,5 EPIMERASE"/>
    <property type="match status" value="1"/>
</dbReference>
<comment type="caution">
    <text evidence="8">The sequence shown here is derived from an EMBL/GenBank/DDBJ whole genome shotgun (WGS) entry which is preliminary data.</text>
</comment>
<dbReference type="InterPro" id="IPR014710">
    <property type="entry name" value="RmlC-like_jellyroll"/>
</dbReference>
<comment type="function">
    <text evidence="2 7">Catalyzes the epimerization of the C3' and C5'positions of dTDP-6-deoxy-D-xylo-4-hexulose, forming dTDP-6-deoxy-L-lyxo-4-hexulose.</text>
</comment>
<dbReference type="GO" id="GO:0008830">
    <property type="term" value="F:dTDP-4-dehydrorhamnose 3,5-epimerase activity"/>
    <property type="evidence" value="ECO:0007669"/>
    <property type="project" value="UniProtKB-UniRule"/>
</dbReference>
<comment type="similarity">
    <text evidence="7">Belongs to the dTDP-4-dehydrorhamnose 3,5-epimerase family.</text>
</comment>
<protein>
    <recommendedName>
        <fullName evidence="4 7">dTDP-4-dehydrorhamnose 3,5-epimerase</fullName>
        <ecNumber evidence="3 7">5.1.3.13</ecNumber>
    </recommendedName>
    <alternativeName>
        <fullName evidence="7">Thymidine diphospho-4-keto-rhamnose 3,5-epimerase</fullName>
    </alternativeName>
</protein>
<comment type="subunit">
    <text evidence="7">Homodimer.</text>
</comment>
<keyword evidence="7 8" id="KW-0413">Isomerase</keyword>
<evidence type="ECO:0000256" key="1">
    <source>
        <dbReference type="ARBA" id="ARBA00001298"/>
    </source>
</evidence>
<evidence type="ECO:0000313" key="8">
    <source>
        <dbReference type="EMBL" id="MBI1495072.1"/>
    </source>
</evidence>
<comment type="catalytic activity">
    <reaction evidence="1 7">
        <text>dTDP-4-dehydro-6-deoxy-alpha-D-glucose = dTDP-4-dehydro-beta-L-rhamnose</text>
        <dbReference type="Rhea" id="RHEA:16969"/>
        <dbReference type="ChEBI" id="CHEBI:57649"/>
        <dbReference type="ChEBI" id="CHEBI:62830"/>
        <dbReference type="EC" id="5.1.3.13"/>
    </reaction>
</comment>
<dbReference type="PANTHER" id="PTHR21047:SF2">
    <property type="entry name" value="THYMIDINE DIPHOSPHO-4-KETO-RHAMNOSE 3,5-EPIMERASE"/>
    <property type="match status" value="1"/>
</dbReference>
<dbReference type="InterPro" id="IPR011051">
    <property type="entry name" value="RmlC_Cupin_sf"/>
</dbReference>
<comment type="pathway">
    <text evidence="7">Carbohydrate biosynthesis; dTDP-L-rhamnose biosynthesis.</text>
</comment>
<dbReference type="Gene3D" id="2.60.120.10">
    <property type="entry name" value="Jelly Rolls"/>
    <property type="match status" value="1"/>
</dbReference>
<dbReference type="CDD" id="cd00438">
    <property type="entry name" value="cupin_RmlC"/>
    <property type="match status" value="1"/>
</dbReference>
<sequence length="184" mass="20041">MDIETTSLKGVLIVTPRRFVDERGFFSEVWNKSDAQKAGLTYEFVQDSQSISAQAGTIRGLHFQAPPHAQDKLVRCGQGALLDVAVDIRKSSATFGQSICVELSAENGQQLFVPKGFLHGFVTLKPNTEMLYKCTDFYAPASDGAVHFASDGLGIDWGIDPSKATVSDKDANAIDFAQFESPFE</sequence>
<evidence type="ECO:0000256" key="4">
    <source>
        <dbReference type="ARBA" id="ARBA00019595"/>
    </source>
</evidence>
<dbReference type="Pfam" id="PF00908">
    <property type="entry name" value="dTDP_sugar_isom"/>
    <property type="match status" value="1"/>
</dbReference>
<dbReference type="GO" id="GO:0005829">
    <property type="term" value="C:cytosol"/>
    <property type="evidence" value="ECO:0007669"/>
    <property type="project" value="TreeGrafter"/>
</dbReference>
<dbReference type="InterPro" id="IPR000888">
    <property type="entry name" value="RmlC-like"/>
</dbReference>
<dbReference type="GO" id="GO:0000271">
    <property type="term" value="P:polysaccharide biosynthetic process"/>
    <property type="evidence" value="ECO:0007669"/>
    <property type="project" value="TreeGrafter"/>
</dbReference>
<dbReference type="GO" id="GO:0019305">
    <property type="term" value="P:dTDP-rhamnose biosynthetic process"/>
    <property type="evidence" value="ECO:0007669"/>
    <property type="project" value="UniProtKB-UniRule"/>
</dbReference>
<dbReference type="EMBL" id="JADCKQ010000014">
    <property type="protein sequence ID" value="MBI1495072.1"/>
    <property type="molecule type" value="Genomic_DNA"/>
</dbReference>
<feature type="site" description="Participates in a stacking interaction with the thymidine ring of dTDP-4-oxo-6-deoxyglucose" evidence="6">
    <location>
        <position position="138"/>
    </location>
</feature>
<organism evidence="8 9">
    <name type="scientific">Halocynthiibacter styelae</name>
    <dbReference type="NCBI Taxonomy" id="2761955"/>
    <lineage>
        <taxon>Bacteria</taxon>
        <taxon>Pseudomonadati</taxon>
        <taxon>Pseudomonadota</taxon>
        <taxon>Alphaproteobacteria</taxon>
        <taxon>Rhodobacterales</taxon>
        <taxon>Paracoccaceae</taxon>
        <taxon>Halocynthiibacter</taxon>
    </lineage>
</organism>
<feature type="active site" description="Proton donor" evidence="5">
    <location>
        <position position="132"/>
    </location>
</feature>
<evidence type="ECO:0000256" key="3">
    <source>
        <dbReference type="ARBA" id="ARBA00012098"/>
    </source>
</evidence>
<proteinExistence type="inferred from homology"/>
<evidence type="ECO:0000313" key="9">
    <source>
        <dbReference type="Proteomes" id="UP000640583"/>
    </source>
</evidence>
<accession>A0A8J7IFJ3</accession>
<dbReference type="NCBIfam" id="TIGR01221">
    <property type="entry name" value="rmlC"/>
    <property type="match status" value="1"/>
</dbReference>
<dbReference type="RefSeq" id="WP_228849796.1">
    <property type="nucleotide sequence ID" value="NZ_JADCKQ010000014.1"/>
</dbReference>